<dbReference type="InterPro" id="IPR013946">
    <property type="entry name" value="NCA2-like"/>
</dbReference>
<dbReference type="EMBL" id="MTSL01000072">
    <property type="protein sequence ID" value="PJF19281.1"/>
    <property type="molecule type" value="Genomic_DNA"/>
</dbReference>
<dbReference type="PANTHER" id="PTHR28234">
    <property type="entry name" value="NUCLEAR CONTROL OF ATPASE PROTEIN 2"/>
    <property type="match status" value="1"/>
</dbReference>
<keyword evidence="8" id="KW-1185">Reference proteome</keyword>
<evidence type="ECO:0000256" key="4">
    <source>
        <dbReference type="ARBA" id="ARBA00023128"/>
    </source>
</evidence>
<dbReference type="AlphaFoldDB" id="A0A2H9TND2"/>
<dbReference type="OrthoDB" id="413313at2759"/>
<evidence type="ECO:0000256" key="1">
    <source>
        <dbReference type="ARBA" id="ARBA00004225"/>
    </source>
</evidence>
<evidence type="ECO:0000313" key="7">
    <source>
        <dbReference type="EMBL" id="PJF19281.1"/>
    </source>
</evidence>
<evidence type="ECO:0000256" key="5">
    <source>
        <dbReference type="ARBA" id="ARBA00023136"/>
    </source>
</evidence>
<accession>A0A2H9TND2</accession>
<evidence type="ECO:0000256" key="2">
    <source>
        <dbReference type="ARBA" id="ARBA00022692"/>
    </source>
</evidence>
<evidence type="ECO:0000313" key="8">
    <source>
        <dbReference type="Proteomes" id="UP000240830"/>
    </source>
</evidence>
<organism evidence="7 8">
    <name type="scientific">Paramicrosporidium saccamoebae</name>
    <dbReference type="NCBI Taxonomy" id="1246581"/>
    <lineage>
        <taxon>Eukaryota</taxon>
        <taxon>Fungi</taxon>
        <taxon>Fungi incertae sedis</taxon>
        <taxon>Cryptomycota</taxon>
        <taxon>Cryptomycota incertae sedis</taxon>
        <taxon>Paramicrosporidium</taxon>
    </lineage>
</organism>
<comment type="caution">
    <text evidence="7">The sequence shown here is derived from an EMBL/GenBank/DDBJ whole genome shotgun (WGS) entry which is preliminary data.</text>
</comment>
<keyword evidence="3 6" id="KW-1133">Transmembrane helix</keyword>
<keyword evidence="5 6" id="KW-0472">Membrane</keyword>
<comment type="subcellular location">
    <subcellularLocation>
        <location evidence="1">Mitochondrion membrane</location>
        <topology evidence="1">Multi-pass membrane protein</topology>
    </subcellularLocation>
</comment>
<evidence type="ECO:0000256" key="6">
    <source>
        <dbReference type="SAM" id="Phobius"/>
    </source>
</evidence>
<dbReference type="PANTHER" id="PTHR28234:SF1">
    <property type="entry name" value="NUCLEAR CONTROL OF ATPASE PROTEIN 2"/>
    <property type="match status" value="1"/>
</dbReference>
<reference evidence="7 8" key="1">
    <citation type="submission" date="2016-10" db="EMBL/GenBank/DDBJ databases">
        <title>The genome of Paramicrosporidium saccamoebae is the missing link in understanding Cryptomycota and Microsporidia evolution.</title>
        <authorList>
            <person name="Quandt C.A."/>
            <person name="Beaudet D."/>
            <person name="Corsaro D."/>
            <person name="Michel R."/>
            <person name="Corradi N."/>
            <person name="James T."/>
        </authorList>
    </citation>
    <scope>NUCLEOTIDE SEQUENCE [LARGE SCALE GENOMIC DNA]</scope>
    <source>
        <strain evidence="7 8">KSL3</strain>
    </source>
</reference>
<sequence>MVDAVSLWIRAIEQQNINKESRAVPVVDVVRKKLDNVYKVEESIRYLKLVRRGGFLKHLLFQVETTNFRQLYNAGVGVILKRIKLTSFVKSDDLHERISQMEEARDRAIEDLGRTLLFQNANDSTFQIDQIPLIRPSWVSLYLVPCAACGIVGLITLKLISQLDWEEVLNFWKEAYHASQHLLTDWIANPIKDIWRTIRYRSSNLALASASALKADMESLERMVVSFAQKQYPDISADLVTSQVRQGDVTLLLKKYEEELQSPLRNVFAGNLVTMLLIQVQKSKVDLESAMLAMDRLLKANELNFELLAVVPLLFILYSTLGAGRFYVKRWLHSADKFYLEGIREKLHTLQALFNSNMAEYRISGKCLLIIQSLLDDLAHLSSNSLDQKHTELLLDDLQELFTGIPSERKLWTLSRILHFYPFLQHG</sequence>
<dbReference type="GO" id="GO:0005741">
    <property type="term" value="C:mitochondrial outer membrane"/>
    <property type="evidence" value="ECO:0007669"/>
    <property type="project" value="TreeGrafter"/>
</dbReference>
<dbReference type="Proteomes" id="UP000240830">
    <property type="component" value="Unassembled WGS sequence"/>
</dbReference>
<feature type="transmembrane region" description="Helical" evidence="6">
    <location>
        <begin position="307"/>
        <end position="328"/>
    </location>
</feature>
<keyword evidence="2 6" id="KW-0812">Transmembrane</keyword>
<proteinExistence type="predicted"/>
<name>A0A2H9TND2_9FUNG</name>
<gene>
    <name evidence="7" type="ORF">PSACC_00931</name>
</gene>
<dbReference type="Pfam" id="PF08637">
    <property type="entry name" value="NCA2"/>
    <property type="match status" value="1"/>
</dbReference>
<keyword evidence="4" id="KW-0496">Mitochondrion</keyword>
<dbReference type="STRING" id="1246581.A0A2H9TND2"/>
<evidence type="ECO:0000256" key="3">
    <source>
        <dbReference type="ARBA" id="ARBA00022989"/>
    </source>
</evidence>
<protein>
    <submittedName>
        <fullName evidence="7">ATP synthase regulation protein NCA2</fullName>
    </submittedName>
</protein>